<organism evidence="1 2">
    <name type="scientific">Sutcliffiella tianshenii</name>
    <dbReference type="NCBI Taxonomy" id="1463404"/>
    <lineage>
        <taxon>Bacteria</taxon>
        <taxon>Bacillati</taxon>
        <taxon>Bacillota</taxon>
        <taxon>Bacilli</taxon>
        <taxon>Bacillales</taxon>
        <taxon>Bacillaceae</taxon>
        <taxon>Sutcliffiella</taxon>
    </lineage>
</organism>
<evidence type="ECO:0000313" key="2">
    <source>
        <dbReference type="Proteomes" id="UP000737402"/>
    </source>
</evidence>
<sequence>MGISFLTGCVSGDAKEFIREQDVKDYIEEEIIRLGEEDYGLTLVPDTEEMKFGFQNGIPLRDENKVSVPVKVKGDPVFKFQAIVLLEDNSENKKEIQTIDVAGEYGKGLKDFGGFLLAELFKKKHEKVWKQIEGLESGIKVDQIEVLAKTSAYIEDPQEEESIVRNISEDYKEGEFSNIQKYEELMEKYLYEGNESLERGYLPEISISIEPSFNSTAQETFDKVVAFLQESDHLPKGEYSVSYYKSTNGGESLHELIFVE</sequence>
<accession>A0ABS2NZT4</accession>
<keyword evidence="2" id="KW-1185">Reference proteome</keyword>
<dbReference type="Proteomes" id="UP000737402">
    <property type="component" value="Unassembled WGS sequence"/>
</dbReference>
<evidence type="ECO:0008006" key="3">
    <source>
        <dbReference type="Google" id="ProtNLM"/>
    </source>
</evidence>
<dbReference type="EMBL" id="JAFBED010000003">
    <property type="protein sequence ID" value="MBM7619988.1"/>
    <property type="molecule type" value="Genomic_DNA"/>
</dbReference>
<protein>
    <recommendedName>
        <fullName evidence="3">Lipoprotein</fullName>
    </recommendedName>
</protein>
<comment type="caution">
    <text evidence="1">The sequence shown here is derived from an EMBL/GenBank/DDBJ whole genome shotgun (WGS) entry which is preliminary data.</text>
</comment>
<name>A0ABS2NZT4_9BACI</name>
<reference evidence="1 2" key="1">
    <citation type="submission" date="2021-01" db="EMBL/GenBank/DDBJ databases">
        <title>Genomic Encyclopedia of Type Strains, Phase IV (KMG-IV): sequencing the most valuable type-strain genomes for metagenomic binning, comparative biology and taxonomic classification.</title>
        <authorList>
            <person name="Goeker M."/>
        </authorList>
    </citation>
    <scope>NUCLEOTIDE SEQUENCE [LARGE SCALE GENOMIC DNA]</scope>
    <source>
        <strain evidence="1 2">DSM 25879</strain>
    </source>
</reference>
<gene>
    <name evidence="1" type="ORF">JOC95_001840</name>
</gene>
<proteinExistence type="predicted"/>
<evidence type="ECO:0000313" key="1">
    <source>
        <dbReference type="EMBL" id="MBM7619988.1"/>
    </source>
</evidence>